<dbReference type="PRINTS" id="PR00109">
    <property type="entry name" value="TYRKINASE"/>
</dbReference>
<dbReference type="Pfam" id="PF00069">
    <property type="entry name" value="Pkinase"/>
    <property type="match status" value="1"/>
</dbReference>
<keyword evidence="2" id="KW-0418">Kinase</keyword>
<sequence length="516" mass="60416">MTSSFSMNYALSSITKDIILRLVIEIHVLKNILDTLNDNERINSIIRFELVKEYLEKAQVIVKNGSIQDRDEHVLKIKRSQELNPKEKNFCLEYLRELIVEMNYSQRTQITKDPRSDKYFVKAYTYEMKIVKKINRCLRCNSKQSDDEHCCCVVLYLLNNLKPSGYEFIDKFLPNYYMNQDLRSSVENVIEWVPYECLKDVRYVTKGRFGSLYSATWTNGRIIGWDENSKQIIRTGPKIFALKLINELNEQDNKVLEEVISHILFSSQGSRGVKCYGLTKFPEREKLGFLLDYMENGDLNTLLKRKDCNLTWKDRFTLLKEIFWQLYQIHNNNMIHKNLHPGNILSNSQGWFISDFGFSGPLDGNVTNQIIGVLPYIAPEVLYGSEYTQASDIYSMGMIMWQLLARCYPFCSRKYDINLAREICNGLRPEITLDLPQDYQKIMKSCWDANPLERPTAEMLFQNFSINLEKMSYGEYVIPELESILSRSHFHVPNEISSITHEFAKLLPEPKNKPNR</sequence>
<reference evidence="2 3" key="1">
    <citation type="submission" date="2018-06" db="EMBL/GenBank/DDBJ databases">
        <title>Comparative genomics reveals the genomic features of Rhizophagus irregularis, R. cerebriforme, R. diaphanum and Gigaspora rosea, and their symbiotic lifestyle signature.</title>
        <authorList>
            <person name="Morin E."/>
            <person name="San Clemente H."/>
            <person name="Chen E.C.H."/>
            <person name="De La Providencia I."/>
            <person name="Hainaut M."/>
            <person name="Kuo A."/>
            <person name="Kohler A."/>
            <person name="Murat C."/>
            <person name="Tang N."/>
            <person name="Roy S."/>
            <person name="Loubradou J."/>
            <person name="Henrissat B."/>
            <person name="Grigoriev I.V."/>
            <person name="Corradi N."/>
            <person name="Roux C."/>
            <person name="Martin F.M."/>
        </authorList>
    </citation>
    <scope>NUCLEOTIDE SEQUENCE [LARGE SCALE GENOMIC DNA]</scope>
    <source>
        <strain evidence="2 3">DAOM 194757</strain>
    </source>
</reference>
<evidence type="ECO:0000313" key="2">
    <source>
        <dbReference type="EMBL" id="RIB10133.1"/>
    </source>
</evidence>
<dbReference type="AlphaFoldDB" id="A0A397URQ0"/>
<dbReference type="InterPro" id="IPR011009">
    <property type="entry name" value="Kinase-like_dom_sf"/>
</dbReference>
<evidence type="ECO:0000313" key="3">
    <source>
        <dbReference type="Proteomes" id="UP000266673"/>
    </source>
</evidence>
<keyword evidence="2" id="KW-0808">Transferase</keyword>
<dbReference type="InterPro" id="IPR001245">
    <property type="entry name" value="Ser-Thr/Tyr_kinase_cat_dom"/>
</dbReference>
<proteinExistence type="predicted"/>
<dbReference type="GO" id="GO:0005524">
    <property type="term" value="F:ATP binding"/>
    <property type="evidence" value="ECO:0007669"/>
    <property type="project" value="InterPro"/>
</dbReference>
<comment type="caution">
    <text evidence="2">The sequence shown here is derived from an EMBL/GenBank/DDBJ whole genome shotgun (WGS) entry which is preliminary data.</text>
</comment>
<dbReference type="InterPro" id="IPR051681">
    <property type="entry name" value="Ser/Thr_Kinases-Pseudokinases"/>
</dbReference>
<dbReference type="PROSITE" id="PS50011">
    <property type="entry name" value="PROTEIN_KINASE_DOM"/>
    <property type="match status" value="1"/>
</dbReference>
<dbReference type="GO" id="GO:0004674">
    <property type="term" value="F:protein serine/threonine kinase activity"/>
    <property type="evidence" value="ECO:0007669"/>
    <property type="project" value="TreeGrafter"/>
</dbReference>
<accession>A0A397URQ0</accession>
<dbReference type="PANTHER" id="PTHR44329">
    <property type="entry name" value="SERINE/THREONINE-PROTEIN KINASE TNNI3K-RELATED"/>
    <property type="match status" value="1"/>
</dbReference>
<dbReference type="Gene3D" id="1.10.510.10">
    <property type="entry name" value="Transferase(Phosphotransferase) domain 1"/>
    <property type="match status" value="1"/>
</dbReference>
<keyword evidence="3" id="KW-1185">Reference proteome</keyword>
<protein>
    <submittedName>
        <fullName evidence="2">Kinase-like domain-containing protein</fullName>
    </submittedName>
</protein>
<dbReference type="OrthoDB" id="6718656at2759"/>
<feature type="domain" description="Protein kinase" evidence="1">
    <location>
        <begin position="198"/>
        <end position="466"/>
    </location>
</feature>
<gene>
    <name evidence="2" type="ORF">C2G38_2250963</name>
</gene>
<dbReference type="EMBL" id="QKWP01001287">
    <property type="protein sequence ID" value="RIB10133.1"/>
    <property type="molecule type" value="Genomic_DNA"/>
</dbReference>
<dbReference type="InterPro" id="IPR000719">
    <property type="entry name" value="Prot_kinase_dom"/>
</dbReference>
<dbReference type="Proteomes" id="UP000266673">
    <property type="component" value="Unassembled WGS sequence"/>
</dbReference>
<dbReference type="SUPFAM" id="SSF56112">
    <property type="entry name" value="Protein kinase-like (PK-like)"/>
    <property type="match status" value="1"/>
</dbReference>
<name>A0A397URQ0_9GLOM</name>
<organism evidence="2 3">
    <name type="scientific">Gigaspora rosea</name>
    <dbReference type="NCBI Taxonomy" id="44941"/>
    <lineage>
        <taxon>Eukaryota</taxon>
        <taxon>Fungi</taxon>
        <taxon>Fungi incertae sedis</taxon>
        <taxon>Mucoromycota</taxon>
        <taxon>Glomeromycotina</taxon>
        <taxon>Glomeromycetes</taxon>
        <taxon>Diversisporales</taxon>
        <taxon>Gigasporaceae</taxon>
        <taxon>Gigaspora</taxon>
    </lineage>
</organism>
<evidence type="ECO:0000259" key="1">
    <source>
        <dbReference type="PROSITE" id="PS50011"/>
    </source>
</evidence>